<dbReference type="InterPro" id="IPR013096">
    <property type="entry name" value="Cupin_2"/>
</dbReference>
<dbReference type="Proteomes" id="UP001281447">
    <property type="component" value="Unassembled WGS sequence"/>
</dbReference>
<dbReference type="CDD" id="cd02223">
    <property type="entry name" value="cupin_Bh2720-like"/>
    <property type="match status" value="1"/>
</dbReference>
<dbReference type="SUPFAM" id="SSF51182">
    <property type="entry name" value="RmlC-like cupins"/>
    <property type="match status" value="1"/>
</dbReference>
<dbReference type="PANTHER" id="PTHR43346">
    <property type="entry name" value="LIGAND BINDING DOMAIN PROTEIN, PUTATIVE (AFU_ORTHOLOGUE AFUA_6G14370)-RELATED"/>
    <property type="match status" value="1"/>
</dbReference>
<organism evidence="2 3">
    <name type="scientific">Tigheibacillus halophilus</name>
    <dbReference type="NCBI Taxonomy" id="361280"/>
    <lineage>
        <taxon>Bacteria</taxon>
        <taxon>Bacillati</taxon>
        <taxon>Bacillota</taxon>
        <taxon>Bacilli</taxon>
        <taxon>Bacillales</taxon>
        <taxon>Bacillaceae</taxon>
        <taxon>Tigheibacillus</taxon>
    </lineage>
</organism>
<proteinExistence type="predicted"/>
<dbReference type="PANTHER" id="PTHR43346:SF1">
    <property type="entry name" value="QUERCETIN 2,3-DIOXYGENASE-RELATED"/>
    <property type="match status" value="1"/>
</dbReference>
<evidence type="ECO:0000313" key="3">
    <source>
        <dbReference type="Proteomes" id="UP001281447"/>
    </source>
</evidence>
<accession>A0ABU5C940</accession>
<dbReference type="Pfam" id="PF07883">
    <property type="entry name" value="Cupin_2"/>
    <property type="match status" value="1"/>
</dbReference>
<gene>
    <name evidence="2" type="ORF">RWE15_17430</name>
</gene>
<dbReference type="RefSeq" id="WP_390352154.1">
    <property type="nucleotide sequence ID" value="NZ_JBHUIZ010000003.1"/>
</dbReference>
<keyword evidence="3" id="KW-1185">Reference proteome</keyword>
<dbReference type="InterPro" id="IPR052538">
    <property type="entry name" value="Flavonoid_dioxygenase-like"/>
</dbReference>
<evidence type="ECO:0000259" key="1">
    <source>
        <dbReference type="Pfam" id="PF07883"/>
    </source>
</evidence>
<reference evidence="2 3" key="1">
    <citation type="submission" date="2023-10" db="EMBL/GenBank/DDBJ databases">
        <title>Virgibacillus halophilus 5B73C genome.</title>
        <authorList>
            <person name="Miliotis G."/>
            <person name="Sengupta P."/>
            <person name="Hameed A."/>
            <person name="Chuvochina M."/>
            <person name="Mcdonagh F."/>
            <person name="Simpson A.C."/>
            <person name="Singh N.K."/>
            <person name="Rekha P.D."/>
            <person name="Raman K."/>
            <person name="Hugenholtz P."/>
            <person name="Venkateswaran K."/>
        </authorList>
    </citation>
    <scope>NUCLEOTIDE SEQUENCE [LARGE SCALE GENOMIC DNA]</scope>
    <source>
        <strain evidence="2 3">5B73C</strain>
    </source>
</reference>
<dbReference type="InterPro" id="IPR014710">
    <property type="entry name" value="RmlC-like_jellyroll"/>
</dbReference>
<sequence>MYPYYYVNAYPVFNPVPFSGWNRSIDPYIYTDGWHQFYPAAPATERKMMAQDYGQQPFVTDIEKAAEENDYFRTALWTGKHLQVTLMSIRPGEDIGLEVHRNVDQFLRIEDGHGLVQMGNAQNNLLFQKNVSEDDAIMVPAGTWHNVTNTGNEALKLYSIYAPPEHPFGTIHRTKEEAKMQEH</sequence>
<comment type="caution">
    <text evidence="2">The sequence shown here is derived from an EMBL/GenBank/DDBJ whole genome shotgun (WGS) entry which is preliminary data.</text>
</comment>
<protein>
    <submittedName>
        <fullName evidence="2">Cupin domain-containing protein</fullName>
    </submittedName>
</protein>
<dbReference type="InterPro" id="IPR011051">
    <property type="entry name" value="RmlC_Cupin_sf"/>
</dbReference>
<dbReference type="EMBL" id="JAWDIP010000004">
    <property type="protein sequence ID" value="MDY0395843.1"/>
    <property type="molecule type" value="Genomic_DNA"/>
</dbReference>
<feature type="domain" description="Cupin type-2" evidence="1">
    <location>
        <begin position="86"/>
        <end position="161"/>
    </location>
</feature>
<name>A0ABU5C940_9BACI</name>
<dbReference type="Gene3D" id="2.60.120.10">
    <property type="entry name" value="Jelly Rolls"/>
    <property type="match status" value="1"/>
</dbReference>
<evidence type="ECO:0000313" key="2">
    <source>
        <dbReference type="EMBL" id="MDY0395843.1"/>
    </source>
</evidence>